<dbReference type="Proteomes" id="UP000808388">
    <property type="component" value="Unassembled WGS sequence"/>
</dbReference>
<evidence type="ECO:0000256" key="1">
    <source>
        <dbReference type="ARBA" id="ARBA00007634"/>
    </source>
</evidence>
<gene>
    <name evidence="7 8" type="primary">rpsT</name>
    <name evidence="8" type="ORF">HY220_01320</name>
</gene>
<dbReference type="PANTHER" id="PTHR33398">
    <property type="entry name" value="30S RIBOSOMAL PROTEIN S20"/>
    <property type="match status" value="1"/>
</dbReference>
<evidence type="ECO:0000256" key="3">
    <source>
        <dbReference type="ARBA" id="ARBA00022884"/>
    </source>
</evidence>
<dbReference type="HAMAP" id="MF_00500">
    <property type="entry name" value="Ribosomal_bS20"/>
    <property type="match status" value="1"/>
</dbReference>
<sequence>MPITKSAEKALRQSIRRRARNTLKKDAFRTAIKNVRGLAAEKKKKEIEAAISAAYKALDKAAKTNVISKNTAARKKSRLVKFVARTLTATQ</sequence>
<dbReference type="NCBIfam" id="TIGR00029">
    <property type="entry name" value="S20"/>
    <property type="match status" value="1"/>
</dbReference>
<accession>A0A9D6LRB0</accession>
<organism evidence="8 9">
    <name type="scientific">Candidatus Sungiibacteriota bacterium</name>
    <dbReference type="NCBI Taxonomy" id="2750080"/>
    <lineage>
        <taxon>Bacteria</taxon>
        <taxon>Candidatus Sungiibacteriota</taxon>
    </lineage>
</organism>
<proteinExistence type="inferred from homology"/>
<dbReference type="AlphaFoldDB" id="A0A9D6LRB0"/>
<evidence type="ECO:0000313" key="9">
    <source>
        <dbReference type="Proteomes" id="UP000808388"/>
    </source>
</evidence>
<dbReference type="InterPro" id="IPR036510">
    <property type="entry name" value="Ribosomal_bS20_sf"/>
</dbReference>
<dbReference type="GO" id="GO:0006412">
    <property type="term" value="P:translation"/>
    <property type="evidence" value="ECO:0007669"/>
    <property type="project" value="UniProtKB-UniRule"/>
</dbReference>
<keyword evidence="2 7" id="KW-0699">rRNA-binding</keyword>
<evidence type="ECO:0000256" key="7">
    <source>
        <dbReference type="HAMAP-Rule" id="MF_00500"/>
    </source>
</evidence>
<dbReference type="PANTHER" id="PTHR33398:SF1">
    <property type="entry name" value="SMALL RIBOSOMAL SUBUNIT PROTEIN BS20C"/>
    <property type="match status" value="1"/>
</dbReference>
<dbReference type="GO" id="GO:0015935">
    <property type="term" value="C:small ribosomal subunit"/>
    <property type="evidence" value="ECO:0007669"/>
    <property type="project" value="TreeGrafter"/>
</dbReference>
<keyword evidence="5 7" id="KW-0687">Ribonucleoprotein</keyword>
<reference evidence="8" key="1">
    <citation type="submission" date="2020-07" db="EMBL/GenBank/DDBJ databases">
        <title>Huge and variable diversity of episymbiotic CPR bacteria and DPANN archaea in groundwater ecosystems.</title>
        <authorList>
            <person name="He C.Y."/>
            <person name="Keren R."/>
            <person name="Whittaker M."/>
            <person name="Farag I.F."/>
            <person name="Doudna J."/>
            <person name="Cate J.H.D."/>
            <person name="Banfield J.F."/>
        </authorList>
    </citation>
    <scope>NUCLEOTIDE SEQUENCE</scope>
    <source>
        <strain evidence="8">NC_groundwater_972_Pr1_S-0.2um_49_27</strain>
    </source>
</reference>
<evidence type="ECO:0000256" key="5">
    <source>
        <dbReference type="ARBA" id="ARBA00023274"/>
    </source>
</evidence>
<evidence type="ECO:0000256" key="6">
    <source>
        <dbReference type="ARBA" id="ARBA00035136"/>
    </source>
</evidence>
<protein>
    <recommendedName>
        <fullName evidence="6 7">Small ribosomal subunit protein bS20</fullName>
    </recommendedName>
</protein>
<dbReference type="Pfam" id="PF01649">
    <property type="entry name" value="Ribosomal_S20p"/>
    <property type="match status" value="1"/>
</dbReference>
<comment type="similarity">
    <text evidence="1 7">Belongs to the bacterial ribosomal protein bS20 family.</text>
</comment>
<evidence type="ECO:0000256" key="2">
    <source>
        <dbReference type="ARBA" id="ARBA00022730"/>
    </source>
</evidence>
<dbReference type="SUPFAM" id="SSF46992">
    <property type="entry name" value="Ribosomal protein S20"/>
    <property type="match status" value="1"/>
</dbReference>
<keyword evidence="3 7" id="KW-0694">RNA-binding</keyword>
<dbReference type="GO" id="GO:0070181">
    <property type="term" value="F:small ribosomal subunit rRNA binding"/>
    <property type="evidence" value="ECO:0007669"/>
    <property type="project" value="TreeGrafter"/>
</dbReference>
<name>A0A9D6LRB0_9BACT</name>
<dbReference type="Gene3D" id="1.20.58.110">
    <property type="entry name" value="Ribosomal protein S20"/>
    <property type="match status" value="1"/>
</dbReference>
<comment type="caution">
    <text evidence="8">The sequence shown here is derived from an EMBL/GenBank/DDBJ whole genome shotgun (WGS) entry which is preliminary data.</text>
</comment>
<keyword evidence="4 7" id="KW-0689">Ribosomal protein</keyword>
<comment type="function">
    <text evidence="7">Binds directly to 16S ribosomal RNA.</text>
</comment>
<evidence type="ECO:0000256" key="4">
    <source>
        <dbReference type="ARBA" id="ARBA00022980"/>
    </source>
</evidence>
<evidence type="ECO:0000313" key="8">
    <source>
        <dbReference type="EMBL" id="MBI3627377.1"/>
    </source>
</evidence>
<dbReference type="InterPro" id="IPR002583">
    <property type="entry name" value="Ribosomal_bS20"/>
</dbReference>
<dbReference type="EMBL" id="JACQCQ010000006">
    <property type="protein sequence ID" value="MBI3627377.1"/>
    <property type="molecule type" value="Genomic_DNA"/>
</dbReference>
<dbReference type="GO" id="GO:0003735">
    <property type="term" value="F:structural constituent of ribosome"/>
    <property type="evidence" value="ECO:0007669"/>
    <property type="project" value="InterPro"/>
</dbReference>